<proteinExistence type="predicted"/>
<accession>A0A1J7JNA9</accession>
<dbReference type="EMBL" id="KV875096">
    <property type="protein sequence ID" value="OIW30804.1"/>
    <property type="molecule type" value="Genomic_DNA"/>
</dbReference>
<gene>
    <name evidence="2" type="ORF">CONLIGDRAFT_290619</name>
</gene>
<protein>
    <submittedName>
        <fullName evidence="2">Uncharacterized protein</fullName>
    </submittedName>
</protein>
<dbReference type="InParanoid" id="A0A1J7JNA9"/>
<evidence type="ECO:0000313" key="3">
    <source>
        <dbReference type="Proteomes" id="UP000182658"/>
    </source>
</evidence>
<dbReference type="AlphaFoldDB" id="A0A1J7JNA9"/>
<feature type="transmembrane region" description="Helical" evidence="1">
    <location>
        <begin position="20"/>
        <end position="39"/>
    </location>
</feature>
<evidence type="ECO:0000256" key="1">
    <source>
        <dbReference type="SAM" id="Phobius"/>
    </source>
</evidence>
<organism evidence="2 3">
    <name type="scientific">Coniochaeta ligniaria NRRL 30616</name>
    <dbReference type="NCBI Taxonomy" id="1408157"/>
    <lineage>
        <taxon>Eukaryota</taxon>
        <taxon>Fungi</taxon>
        <taxon>Dikarya</taxon>
        <taxon>Ascomycota</taxon>
        <taxon>Pezizomycotina</taxon>
        <taxon>Sordariomycetes</taxon>
        <taxon>Sordariomycetidae</taxon>
        <taxon>Coniochaetales</taxon>
        <taxon>Coniochaetaceae</taxon>
        <taxon>Coniochaeta</taxon>
    </lineage>
</organism>
<dbReference type="Proteomes" id="UP000182658">
    <property type="component" value="Unassembled WGS sequence"/>
</dbReference>
<sequence length="124" mass="14061">MFVGWFKLQGLFSLPLSLDNLLFFTCASLVVCGWHEGFLSWTTGCMRRTFFTLVLFNFRQRHSGNRGNRMAYIRVCIPGFLEGRLQKSIDRAGRGVRIGLCAFSALRVGLVFRQSCFCTFSAGL</sequence>
<keyword evidence="3" id="KW-1185">Reference proteome</keyword>
<keyword evidence="1" id="KW-0812">Transmembrane</keyword>
<reference evidence="2 3" key="1">
    <citation type="submission" date="2016-10" db="EMBL/GenBank/DDBJ databases">
        <title>Draft genome sequence of Coniochaeta ligniaria NRRL30616, a lignocellulolytic fungus for bioabatement of inhibitors in plant biomass hydrolysates.</title>
        <authorList>
            <consortium name="DOE Joint Genome Institute"/>
            <person name="Jimenez D.J."/>
            <person name="Hector R.E."/>
            <person name="Riley R."/>
            <person name="Sun H."/>
            <person name="Grigoriev I.V."/>
            <person name="Van Elsas J.D."/>
            <person name="Nichols N.N."/>
        </authorList>
    </citation>
    <scope>NUCLEOTIDE SEQUENCE [LARGE SCALE GENOMIC DNA]</scope>
    <source>
        <strain evidence="2 3">NRRL 30616</strain>
    </source>
</reference>
<keyword evidence="1" id="KW-0472">Membrane</keyword>
<keyword evidence="1" id="KW-1133">Transmembrane helix</keyword>
<evidence type="ECO:0000313" key="2">
    <source>
        <dbReference type="EMBL" id="OIW30804.1"/>
    </source>
</evidence>
<name>A0A1J7JNA9_9PEZI</name>